<reference evidence="1 2" key="1">
    <citation type="submission" date="2018-04" db="EMBL/GenBank/DDBJ databases">
        <title>Genomic Encyclopedia of Archaeal and Bacterial Type Strains, Phase II (KMG-II): from individual species to whole genera.</title>
        <authorList>
            <person name="Goeker M."/>
        </authorList>
    </citation>
    <scope>NUCLEOTIDE SEQUENCE [LARGE SCALE GENOMIC DNA]</scope>
    <source>
        <strain evidence="1 2">DSM 23382</strain>
    </source>
</reference>
<dbReference type="EMBL" id="QAYG01000002">
    <property type="protein sequence ID" value="PTW61410.1"/>
    <property type="molecule type" value="Genomic_DNA"/>
</dbReference>
<evidence type="ECO:0000313" key="2">
    <source>
        <dbReference type="Proteomes" id="UP000244081"/>
    </source>
</evidence>
<gene>
    <name evidence="1" type="ORF">C8N35_102119</name>
</gene>
<sequence>MTDLPRPPAHIAPYVEALGHQRAAEFLLAFGGAAAYVAENPQERGKMTEAIGEDSVRALGAVLGFGRIDRVPVAGWWVAQVLYCRGASISQIARELRTSDKTVRKWLGEMRNSQRQLKLFAD</sequence>
<comment type="caution">
    <text evidence="1">The sequence shown here is derived from an EMBL/GenBank/DDBJ whole genome shotgun (WGS) entry which is preliminary data.</text>
</comment>
<keyword evidence="2" id="KW-1185">Reference proteome</keyword>
<protein>
    <recommendedName>
        <fullName evidence="3">Homeodomain-like domain-containing protein</fullName>
    </recommendedName>
</protein>
<dbReference type="OrthoDB" id="7860387at2"/>
<evidence type="ECO:0000313" key="1">
    <source>
        <dbReference type="EMBL" id="PTW61410.1"/>
    </source>
</evidence>
<dbReference type="RefSeq" id="WP_107989272.1">
    <property type="nucleotide sequence ID" value="NZ_QAYG01000002.1"/>
</dbReference>
<dbReference type="Proteomes" id="UP000244081">
    <property type="component" value="Unassembled WGS sequence"/>
</dbReference>
<accession>A0A2T5VCD3</accession>
<dbReference type="AlphaFoldDB" id="A0A2T5VCD3"/>
<proteinExistence type="predicted"/>
<name>A0A2T5VCD3_9HYPH</name>
<organism evidence="1 2">
    <name type="scientific">Breoghania corrubedonensis</name>
    <dbReference type="NCBI Taxonomy" id="665038"/>
    <lineage>
        <taxon>Bacteria</taxon>
        <taxon>Pseudomonadati</taxon>
        <taxon>Pseudomonadota</taxon>
        <taxon>Alphaproteobacteria</taxon>
        <taxon>Hyphomicrobiales</taxon>
        <taxon>Stappiaceae</taxon>
        <taxon>Breoghania</taxon>
    </lineage>
</organism>
<evidence type="ECO:0008006" key="3">
    <source>
        <dbReference type="Google" id="ProtNLM"/>
    </source>
</evidence>